<name>A0A670I4B6_PODMU</name>
<dbReference type="Ensembl" id="ENSPMRT00000007183.1">
    <property type="protein sequence ID" value="ENSPMRP00000006746.1"/>
    <property type="gene ID" value="ENSPMRG00000004576.1"/>
</dbReference>
<reference evidence="1" key="3">
    <citation type="submission" date="2025-09" db="UniProtKB">
        <authorList>
            <consortium name="Ensembl"/>
        </authorList>
    </citation>
    <scope>IDENTIFICATION</scope>
</reference>
<keyword evidence="2" id="KW-1185">Reference proteome</keyword>
<dbReference type="OMA" id="NQHGQIR"/>
<accession>A0A670I4B6</accession>
<evidence type="ECO:0000313" key="1">
    <source>
        <dbReference type="Ensembl" id="ENSPMRP00000006746.1"/>
    </source>
</evidence>
<dbReference type="Proteomes" id="UP000472272">
    <property type="component" value="Chromosome 6"/>
</dbReference>
<evidence type="ECO:0000313" key="2">
    <source>
        <dbReference type="Proteomes" id="UP000472272"/>
    </source>
</evidence>
<dbReference type="PANTHER" id="PTHR39313">
    <property type="entry name" value="IM:7138239"/>
    <property type="match status" value="1"/>
</dbReference>
<reference evidence="1" key="2">
    <citation type="submission" date="2025-08" db="UniProtKB">
        <authorList>
            <consortium name="Ensembl"/>
        </authorList>
    </citation>
    <scope>IDENTIFICATION</scope>
</reference>
<organism evidence="1 2">
    <name type="scientific">Podarcis muralis</name>
    <name type="common">Wall lizard</name>
    <name type="synonym">Lacerta muralis</name>
    <dbReference type="NCBI Taxonomy" id="64176"/>
    <lineage>
        <taxon>Eukaryota</taxon>
        <taxon>Metazoa</taxon>
        <taxon>Chordata</taxon>
        <taxon>Craniata</taxon>
        <taxon>Vertebrata</taxon>
        <taxon>Euteleostomi</taxon>
        <taxon>Lepidosauria</taxon>
        <taxon>Squamata</taxon>
        <taxon>Bifurcata</taxon>
        <taxon>Unidentata</taxon>
        <taxon>Episquamata</taxon>
        <taxon>Laterata</taxon>
        <taxon>Lacertibaenia</taxon>
        <taxon>Lacertidae</taxon>
        <taxon>Podarcis</taxon>
    </lineage>
</organism>
<dbReference type="AlphaFoldDB" id="A0A670I4B6"/>
<proteinExistence type="predicted"/>
<protein>
    <submittedName>
        <fullName evidence="1">Uncharacterized protein</fullName>
    </submittedName>
</protein>
<reference evidence="1 2" key="1">
    <citation type="journal article" date="2019" name="Proc. Natl. Acad. Sci. U.S.A.">
        <title>Regulatory changes in pterin and carotenoid genes underlie balanced color polymorphisms in the wall lizard.</title>
        <authorList>
            <person name="Andrade P."/>
            <person name="Pinho C."/>
            <person name="Perez I de Lanuza G."/>
            <person name="Afonso S."/>
            <person name="Brejcha J."/>
            <person name="Rubin C.J."/>
            <person name="Wallerman O."/>
            <person name="Pereira P."/>
            <person name="Sabatino S.J."/>
            <person name="Bellati A."/>
            <person name="Pellitteri-Rosa D."/>
            <person name="Bosakova Z."/>
            <person name="Bunikis I."/>
            <person name="Carretero M.A."/>
            <person name="Feiner N."/>
            <person name="Marsik P."/>
            <person name="Pauperio F."/>
            <person name="Salvi D."/>
            <person name="Soler L."/>
            <person name="While G.M."/>
            <person name="Uller T."/>
            <person name="Font E."/>
            <person name="Andersson L."/>
            <person name="Carneiro M."/>
        </authorList>
    </citation>
    <scope>NUCLEOTIDE SEQUENCE</scope>
</reference>
<sequence length="186" mass="20650">LPLLSSSCSSFQLQERFPSSLAGSEPSTRLEHSCPANYRCEPSSVRVQELLLLEGVRQVEVIEGCQCNASPSECLRLPSLKTFFPDSPLEQTLDVGRCSNPEHPGEGLFCLPMDFDSILIKTPNGHRSVQIVGSCRLREPCYRVSHMEYYYEVVLNSAGEKLELIKEIDVGRCLGQCDPGSPCLLR</sequence>
<dbReference type="PANTHER" id="PTHR39313:SF1">
    <property type="entry name" value="IM:7138239"/>
    <property type="match status" value="1"/>
</dbReference>